<dbReference type="GO" id="GO:0016289">
    <property type="term" value="F:acyl-CoA hydrolase activity"/>
    <property type="evidence" value="ECO:0007669"/>
    <property type="project" value="UniProtKB-ARBA"/>
</dbReference>
<dbReference type="Gene3D" id="3.10.129.10">
    <property type="entry name" value="Hotdog Thioesterase"/>
    <property type="match status" value="1"/>
</dbReference>
<comment type="caution">
    <text evidence="3">The sequence shown here is derived from an EMBL/GenBank/DDBJ whole genome shotgun (WGS) entry which is preliminary data.</text>
</comment>
<organism evidence="3 4">
    <name type="scientific">Alkalicaulis satelles</name>
    <dbReference type="NCBI Taxonomy" id="2609175"/>
    <lineage>
        <taxon>Bacteria</taxon>
        <taxon>Pseudomonadati</taxon>
        <taxon>Pseudomonadota</taxon>
        <taxon>Alphaproteobacteria</taxon>
        <taxon>Maricaulales</taxon>
        <taxon>Maricaulaceae</taxon>
        <taxon>Alkalicaulis</taxon>
    </lineage>
</organism>
<proteinExistence type="predicted"/>
<evidence type="ECO:0000313" key="4">
    <source>
        <dbReference type="Proteomes" id="UP000325122"/>
    </source>
</evidence>
<reference evidence="3 4" key="1">
    <citation type="submission" date="2019-09" db="EMBL/GenBank/DDBJ databases">
        <authorList>
            <person name="Kevbrin V."/>
            <person name="Grouzdev D.S."/>
        </authorList>
    </citation>
    <scope>NUCLEOTIDE SEQUENCE [LARGE SCALE GENOMIC DNA]</scope>
    <source>
        <strain evidence="3 4">G-192</strain>
    </source>
</reference>
<dbReference type="PANTHER" id="PTHR43240">
    <property type="entry name" value="1,4-DIHYDROXY-2-NAPHTHOYL-COA THIOESTERASE 1"/>
    <property type="match status" value="1"/>
</dbReference>
<accession>A0A5M6ZKQ1</accession>
<name>A0A5M6ZKQ1_9PROT</name>
<keyword evidence="4" id="KW-1185">Reference proteome</keyword>
<feature type="domain" description="Thioesterase" evidence="2">
    <location>
        <begin position="59"/>
        <end position="130"/>
    </location>
</feature>
<dbReference type="RefSeq" id="WP_150022431.1">
    <property type="nucleotide sequence ID" value="NZ_VWOJ01000001.1"/>
</dbReference>
<evidence type="ECO:0000256" key="1">
    <source>
        <dbReference type="ARBA" id="ARBA00022801"/>
    </source>
</evidence>
<gene>
    <name evidence="3" type="ORF">F1654_05320</name>
</gene>
<dbReference type="NCBIfam" id="TIGR00369">
    <property type="entry name" value="unchar_dom_1"/>
    <property type="match status" value="1"/>
</dbReference>
<sequence length="148" mass="15548">MSALAFEGSGLDILTAWREAGRIPGFAALLGFDVAQFSDGAAKLECPVRSDHANLMAGVHGGVMAGLMDAVTGCALLTLLDDSQRFATTDLQVRYVRAAPISTARLIAEARIVHRGRTLAVAECTVSSDAGVHARGTAGMMITPRHKR</sequence>
<dbReference type="InterPro" id="IPR003736">
    <property type="entry name" value="PAAI_dom"/>
</dbReference>
<dbReference type="Proteomes" id="UP000325122">
    <property type="component" value="Unassembled WGS sequence"/>
</dbReference>
<dbReference type="AlphaFoldDB" id="A0A5M6ZKQ1"/>
<evidence type="ECO:0000313" key="3">
    <source>
        <dbReference type="EMBL" id="KAA5805399.1"/>
    </source>
</evidence>
<evidence type="ECO:0000259" key="2">
    <source>
        <dbReference type="Pfam" id="PF03061"/>
    </source>
</evidence>
<dbReference type="EMBL" id="VWOJ01000001">
    <property type="protein sequence ID" value="KAA5805399.1"/>
    <property type="molecule type" value="Genomic_DNA"/>
</dbReference>
<dbReference type="Pfam" id="PF03061">
    <property type="entry name" value="4HBT"/>
    <property type="match status" value="1"/>
</dbReference>
<dbReference type="InterPro" id="IPR006683">
    <property type="entry name" value="Thioestr_dom"/>
</dbReference>
<dbReference type="InterPro" id="IPR029069">
    <property type="entry name" value="HotDog_dom_sf"/>
</dbReference>
<dbReference type="CDD" id="cd03443">
    <property type="entry name" value="PaaI_thioesterase"/>
    <property type="match status" value="1"/>
</dbReference>
<keyword evidence="1" id="KW-0378">Hydrolase</keyword>
<dbReference type="SUPFAM" id="SSF54637">
    <property type="entry name" value="Thioesterase/thiol ester dehydrase-isomerase"/>
    <property type="match status" value="1"/>
</dbReference>
<protein>
    <submittedName>
        <fullName evidence="3">PaaI family thioesterase</fullName>
    </submittedName>
</protein>